<dbReference type="RefSeq" id="WP_073384650.1">
    <property type="nucleotide sequence ID" value="NZ_FQXK01000003.1"/>
</dbReference>
<evidence type="ECO:0000313" key="5">
    <source>
        <dbReference type="EMBL" id="SHH05926.1"/>
    </source>
</evidence>
<dbReference type="PANTHER" id="PTHR30535">
    <property type="entry name" value="VITAMIN B12-BINDING PROTEIN"/>
    <property type="match status" value="1"/>
</dbReference>
<dbReference type="Pfam" id="PF01497">
    <property type="entry name" value="Peripla_BP_2"/>
    <property type="match status" value="1"/>
</dbReference>
<sequence length="412" mass="45560">MKNKLFNKVIAATLTGVITLSVCACGVGSSEAKESNTGNSLPVDENDNEAEQQTGEVTVTDLAGREVTVTLPVENAYLGYYYENFLAVVGPDAFTRVKATSLYDTEGYANTLATIYKENVEGYADMIDVGSTLQDNIDVEKLIELDCDVAIMGQYQYDAITDKVELLEEAGIPVVIIDYSTATEETHIASTEVLGKVFGVEDRANEIIENYKAGMEKVRDIVSTIQQSKTTFHEFHSVIGTYSEVGVSDFSHYLFGSYLAQAGASDIAFSLEESSENGRSTTLDMEYILEQDPEVWFIIGGEAANDSSDGILMGYNVSEEDVIQSAKGLIGSRPGFDNLNAVKNDQIYCIENNTLRTLRDYIIIEYIAKVLYPEEFADIDPEKEFEEYSKKYLPSIPIDGTFIYHLKVEDIQ</sequence>
<evidence type="ECO:0000256" key="1">
    <source>
        <dbReference type="ARBA" id="ARBA00008814"/>
    </source>
</evidence>
<evidence type="ECO:0000256" key="3">
    <source>
        <dbReference type="SAM" id="SignalP"/>
    </source>
</evidence>
<gene>
    <name evidence="5" type="ORF">SAMN02745229_00114</name>
</gene>
<dbReference type="EMBL" id="FQXK01000003">
    <property type="protein sequence ID" value="SHH05926.1"/>
    <property type="molecule type" value="Genomic_DNA"/>
</dbReference>
<dbReference type="InterPro" id="IPR050902">
    <property type="entry name" value="ABC_Transporter_SBP"/>
</dbReference>
<feature type="region of interest" description="Disordered" evidence="2">
    <location>
        <begin position="30"/>
        <end position="53"/>
    </location>
</feature>
<accession>A0A1M5PW66</accession>
<dbReference type="SUPFAM" id="SSF53807">
    <property type="entry name" value="Helical backbone' metal receptor"/>
    <property type="match status" value="1"/>
</dbReference>
<evidence type="ECO:0000259" key="4">
    <source>
        <dbReference type="PROSITE" id="PS50983"/>
    </source>
</evidence>
<dbReference type="OrthoDB" id="9787830at2"/>
<dbReference type="PANTHER" id="PTHR30535:SF34">
    <property type="entry name" value="MOLYBDATE-BINDING PROTEIN MOLA"/>
    <property type="match status" value="1"/>
</dbReference>
<dbReference type="InterPro" id="IPR002491">
    <property type="entry name" value="ABC_transptr_periplasmic_BD"/>
</dbReference>
<reference evidence="6" key="1">
    <citation type="submission" date="2016-11" db="EMBL/GenBank/DDBJ databases">
        <authorList>
            <person name="Varghese N."/>
            <person name="Submissions S."/>
        </authorList>
    </citation>
    <scope>NUCLEOTIDE SEQUENCE [LARGE SCALE GENOMIC DNA]</scope>
    <source>
        <strain evidence="6">DSM 3071</strain>
    </source>
</reference>
<keyword evidence="6" id="KW-1185">Reference proteome</keyword>
<evidence type="ECO:0000313" key="6">
    <source>
        <dbReference type="Proteomes" id="UP000184278"/>
    </source>
</evidence>
<evidence type="ECO:0000256" key="2">
    <source>
        <dbReference type="SAM" id="MobiDB-lite"/>
    </source>
</evidence>
<feature type="signal peptide" evidence="3">
    <location>
        <begin position="1"/>
        <end position="24"/>
    </location>
</feature>
<dbReference type="STRING" id="1121131.SAMN02745229_00114"/>
<keyword evidence="3" id="KW-0732">Signal</keyword>
<proteinExistence type="inferred from homology"/>
<comment type="similarity">
    <text evidence="1">Belongs to the bacterial solute-binding protein 8 family.</text>
</comment>
<dbReference type="PROSITE" id="PS50983">
    <property type="entry name" value="FE_B12_PBP"/>
    <property type="match status" value="1"/>
</dbReference>
<organism evidence="5 6">
    <name type="scientific">Butyrivibrio fibrisolvens DSM 3071</name>
    <dbReference type="NCBI Taxonomy" id="1121131"/>
    <lineage>
        <taxon>Bacteria</taxon>
        <taxon>Bacillati</taxon>
        <taxon>Bacillota</taxon>
        <taxon>Clostridia</taxon>
        <taxon>Lachnospirales</taxon>
        <taxon>Lachnospiraceae</taxon>
        <taxon>Butyrivibrio</taxon>
    </lineage>
</organism>
<feature type="domain" description="Fe/B12 periplasmic-binding" evidence="4">
    <location>
        <begin position="65"/>
        <end position="379"/>
    </location>
</feature>
<dbReference type="AlphaFoldDB" id="A0A1M5PW66"/>
<dbReference type="GeneID" id="89509148"/>
<protein>
    <submittedName>
        <fullName evidence="5">ABC-type Fe3+-hydroxamate transport system, substrate-binding protein</fullName>
    </submittedName>
</protein>
<dbReference type="Proteomes" id="UP000184278">
    <property type="component" value="Unassembled WGS sequence"/>
</dbReference>
<name>A0A1M5PW66_BUTFI</name>
<dbReference type="Gene3D" id="3.40.50.1980">
    <property type="entry name" value="Nitrogenase molybdenum iron protein domain"/>
    <property type="match status" value="2"/>
</dbReference>
<feature type="chain" id="PRO_5039273375" evidence="3">
    <location>
        <begin position="25"/>
        <end position="412"/>
    </location>
</feature>
<dbReference type="PROSITE" id="PS51257">
    <property type="entry name" value="PROKAR_LIPOPROTEIN"/>
    <property type="match status" value="1"/>
</dbReference>